<accession>A0ABC8RRL9</accession>
<feature type="transmembrane region" description="Helical" evidence="1">
    <location>
        <begin position="165"/>
        <end position="187"/>
    </location>
</feature>
<dbReference type="EMBL" id="CAUOFW020001671">
    <property type="protein sequence ID" value="CAK9147368.1"/>
    <property type="molecule type" value="Genomic_DNA"/>
</dbReference>
<feature type="transmembrane region" description="Helical" evidence="1">
    <location>
        <begin position="199"/>
        <end position="222"/>
    </location>
</feature>
<evidence type="ECO:0000313" key="3">
    <source>
        <dbReference type="EMBL" id="CAK9166761.1"/>
    </source>
</evidence>
<keyword evidence="4" id="KW-1185">Reference proteome</keyword>
<dbReference type="EMBL" id="CAUOFW020004681">
    <property type="protein sequence ID" value="CAK9166761.1"/>
    <property type="molecule type" value="Genomic_DNA"/>
</dbReference>
<feature type="transmembrane region" description="Helical" evidence="1">
    <location>
        <begin position="269"/>
        <end position="289"/>
    </location>
</feature>
<evidence type="ECO:0000256" key="1">
    <source>
        <dbReference type="SAM" id="Phobius"/>
    </source>
</evidence>
<sequence>MLTFGVRTGLDLALFCSGMPFLPRVFHAWMSYGLMGAGSGKVWGCRFSPLNPLVCMMRLIKIFKKHSVSQNLLRGVPLVVIWRLWRERCRRVYEDSSLSAYAVFLDICSTLRLQAYGVRPKDKEGMIGMEFLRALKLIFFPTGSLCDVVLSVWRTLLVSLVPAGFSGNICFFNAVVGVLMLLFCCLLSGCTVHVNCFAIAADCLFQLISVGLLTGTQCWYFTVLFSSISSLSKSTAHVSSPVAALLNLLVFQLVFQLVSCLYEPLSWPLYCFFGFAMKECWGLGIPAAFSYGVTAAFSDEFQLPLLSPFAAAFHASVHLITAGISAAVQLD</sequence>
<dbReference type="Proteomes" id="UP001642360">
    <property type="component" value="Unassembled WGS sequence"/>
</dbReference>
<protein>
    <submittedName>
        <fullName evidence="2">Uncharacterized protein</fullName>
    </submittedName>
</protein>
<feature type="transmembrane region" description="Helical" evidence="1">
    <location>
        <begin position="134"/>
        <end position="153"/>
    </location>
</feature>
<keyword evidence="1" id="KW-0472">Membrane</keyword>
<feature type="transmembrane region" description="Helical" evidence="1">
    <location>
        <begin position="242"/>
        <end position="262"/>
    </location>
</feature>
<comment type="caution">
    <text evidence="2">The sequence shown here is derived from an EMBL/GenBank/DDBJ whole genome shotgun (WGS) entry which is preliminary data.</text>
</comment>
<gene>
    <name evidence="2" type="ORF">ILEXP_LOCUS15258</name>
    <name evidence="3" type="ORF">ILEXP_LOCUS36001</name>
</gene>
<keyword evidence="1" id="KW-1133">Transmembrane helix</keyword>
<name>A0ABC8RRL9_9AQUA</name>
<keyword evidence="1" id="KW-0812">Transmembrane</keyword>
<proteinExistence type="predicted"/>
<feature type="transmembrane region" description="Helical" evidence="1">
    <location>
        <begin position="309"/>
        <end position="328"/>
    </location>
</feature>
<evidence type="ECO:0000313" key="2">
    <source>
        <dbReference type="EMBL" id="CAK9147368.1"/>
    </source>
</evidence>
<reference evidence="2 4" key="1">
    <citation type="submission" date="2024-02" db="EMBL/GenBank/DDBJ databases">
        <authorList>
            <person name="Vignale AGUSTIN F."/>
            <person name="Sosa J E."/>
            <person name="Modenutti C."/>
        </authorList>
    </citation>
    <scope>NUCLEOTIDE SEQUENCE [LARGE SCALE GENOMIC DNA]</scope>
</reference>
<dbReference type="AlphaFoldDB" id="A0ABC8RRL9"/>
<evidence type="ECO:0000313" key="4">
    <source>
        <dbReference type="Proteomes" id="UP001642360"/>
    </source>
</evidence>
<organism evidence="2 4">
    <name type="scientific">Ilex paraguariensis</name>
    <name type="common">yerba mate</name>
    <dbReference type="NCBI Taxonomy" id="185542"/>
    <lineage>
        <taxon>Eukaryota</taxon>
        <taxon>Viridiplantae</taxon>
        <taxon>Streptophyta</taxon>
        <taxon>Embryophyta</taxon>
        <taxon>Tracheophyta</taxon>
        <taxon>Spermatophyta</taxon>
        <taxon>Magnoliopsida</taxon>
        <taxon>eudicotyledons</taxon>
        <taxon>Gunneridae</taxon>
        <taxon>Pentapetalae</taxon>
        <taxon>asterids</taxon>
        <taxon>campanulids</taxon>
        <taxon>Aquifoliales</taxon>
        <taxon>Aquifoliaceae</taxon>
        <taxon>Ilex</taxon>
    </lineage>
</organism>